<proteinExistence type="predicted"/>
<evidence type="ECO:0000313" key="1">
    <source>
        <dbReference type="EMBL" id="SDD13240.1"/>
    </source>
</evidence>
<keyword evidence="2" id="KW-1185">Reference proteome</keyword>
<dbReference type="Proteomes" id="UP000199034">
    <property type="component" value="Unassembled WGS sequence"/>
</dbReference>
<dbReference type="AlphaFoldDB" id="A0A1G6S8I6"/>
<evidence type="ECO:0000313" key="2">
    <source>
        <dbReference type="Proteomes" id="UP000199034"/>
    </source>
</evidence>
<name>A0A1G6S8I6_9ACTN</name>
<dbReference type="STRING" id="1045774.SAMN05421872_10662"/>
<organism evidence="1 2">
    <name type="scientific">Nocardioides lianchengensis</name>
    <dbReference type="NCBI Taxonomy" id="1045774"/>
    <lineage>
        <taxon>Bacteria</taxon>
        <taxon>Bacillati</taxon>
        <taxon>Actinomycetota</taxon>
        <taxon>Actinomycetes</taxon>
        <taxon>Propionibacteriales</taxon>
        <taxon>Nocardioidaceae</taxon>
        <taxon>Nocardioides</taxon>
    </lineage>
</organism>
<accession>A0A1G6S8I6</accession>
<sequence length="32" mass="3494">MKKTEVTETEQAESASAAFPEGMLANPTRVRI</sequence>
<reference evidence="1 2" key="1">
    <citation type="submission" date="2016-10" db="EMBL/GenBank/DDBJ databases">
        <authorList>
            <person name="de Groot N.N."/>
        </authorList>
    </citation>
    <scope>NUCLEOTIDE SEQUENCE [LARGE SCALE GENOMIC DNA]</scope>
    <source>
        <strain evidence="1 2">CGMCC 4.6858</strain>
    </source>
</reference>
<gene>
    <name evidence="1" type="ORF">SAMN05421872_10662</name>
</gene>
<dbReference type="EMBL" id="FMZM01000006">
    <property type="protein sequence ID" value="SDD13240.1"/>
    <property type="molecule type" value="Genomic_DNA"/>
</dbReference>
<protein>
    <submittedName>
        <fullName evidence="1">Uncharacterized protein</fullName>
    </submittedName>
</protein>